<evidence type="ECO:0000313" key="2">
    <source>
        <dbReference type="Proteomes" id="UP000295212"/>
    </source>
</evidence>
<accession>A0A4R6ZS14</accession>
<evidence type="ECO:0000313" key="1">
    <source>
        <dbReference type="EMBL" id="TDR55004.1"/>
    </source>
</evidence>
<name>A0A4R6ZS14_9GAMM</name>
<dbReference type="AlphaFoldDB" id="A0A4R6ZS14"/>
<comment type="caution">
    <text evidence="1">The sequence shown here is derived from an EMBL/GenBank/DDBJ whole genome shotgun (WGS) entry which is preliminary data.</text>
</comment>
<sequence>MVQPKPIEDVIGQALQFSLRLEDRRGELTDFDVKRLAHEISSAGNNAMVTALRDVLVGEIERDFLKLDTAAEQVFSMPARAGLFANIGNLVLFAFNPELASAMTRHAFELDSESPDLLEHLLLNAWYSGDMHLCQEIYNRMKVLQVDLDTVEHFQFEYAFSVLERSGVPISEYREAIVGLHSIIRPYVSGKLNVKVLLNFEPVNHEDGYEGIVAEVSFDGLEEELLDHLDDTLLDWSADPERVSPELSRVVTFVARDIPKRQSIREAC</sequence>
<dbReference type="RefSeq" id="WP_133635606.1">
    <property type="nucleotide sequence ID" value="NZ_SNZJ01000006.1"/>
</dbReference>
<gene>
    <name evidence="1" type="ORF">DFP85_106149</name>
</gene>
<organism evidence="1 2">
    <name type="scientific">Halomonas ventosae</name>
    <dbReference type="NCBI Taxonomy" id="229007"/>
    <lineage>
        <taxon>Bacteria</taxon>
        <taxon>Pseudomonadati</taxon>
        <taxon>Pseudomonadota</taxon>
        <taxon>Gammaproteobacteria</taxon>
        <taxon>Oceanospirillales</taxon>
        <taxon>Halomonadaceae</taxon>
        <taxon>Halomonas</taxon>
    </lineage>
</organism>
<dbReference type="EMBL" id="SNZJ01000006">
    <property type="protein sequence ID" value="TDR55004.1"/>
    <property type="molecule type" value="Genomic_DNA"/>
</dbReference>
<dbReference type="OrthoDB" id="6168974at2"/>
<dbReference type="Proteomes" id="UP000295212">
    <property type="component" value="Unassembled WGS sequence"/>
</dbReference>
<reference evidence="1 2" key="1">
    <citation type="submission" date="2019-03" db="EMBL/GenBank/DDBJ databases">
        <title>Genomic Encyclopedia of Type Strains, Phase III (KMG-III): the genomes of soil and plant-associated and newly described type strains.</title>
        <authorList>
            <person name="Whitman W."/>
        </authorList>
    </citation>
    <scope>NUCLEOTIDE SEQUENCE [LARGE SCALE GENOMIC DNA]</scope>
    <source>
        <strain evidence="1 2">CECT 5797</strain>
    </source>
</reference>
<proteinExistence type="predicted"/>
<protein>
    <submittedName>
        <fullName evidence="1">Uncharacterized protein</fullName>
    </submittedName>
</protein>